<dbReference type="RefSeq" id="WP_125081429.1">
    <property type="nucleotide sequence ID" value="NZ_CP034248.1"/>
</dbReference>
<dbReference type="EMBL" id="CP034248">
    <property type="protein sequence ID" value="AZK45310.1"/>
    <property type="molecule type" value="Genomic_DNA"/>
</dbReference>
<dbReference type="Gene3D" id="1.20.140.160">
    <property type="match status" value="1"/>
</dbReference>
<evidence type="ECO:0000313" key="3">
    <source>
        <dbReference type="Proteomes" id="UP000273145"/>
    </source>
</evidence>
<dbReference type="KEGG" id="plen:EIM92_03080"/>
<proteinExistence type="predicted"/>
<feature type="domain" description="RNA polymerase sigma-70 region 4" evidence="1">
    <location>
        <begin position="64"/>
        <end position="110"/>
    </location>
</feature>
<dbReference type="InterPro" id="IPR007630">
    <property type="entry name" value="RNA_pol_sigma70_r4"/>
</dbReference>
<dbReference type="InterPro" id="IPR013324">
    <property type="entry name" value="RNA_pol_sigma_r3/r4-like"/>
</dbReference>
<dbReference type="GO" id="GO:0003700">
    <property type="term" value="F:DNA-binding transcription factor activity"/>
    <property type="evidence" value="ECO:0007669"/>
    <property type="project" value="InterPro"/>
</dbReference>
<evidence type="ECO:0000259" key="1">
    <source>
        <dbReference type="Pfam" id="PF04545"/>
    </source>
</evidence>
<name>A0A3Q8S3Q7_9BACL</name>
<organism evidence="2 3">
    <name type="scientific">Paenibacillus lentus</name>
    <dbReference type="NCBI Taxonomy" id="1338368"/>
    <lineage>
        <taxon>Bacteria</taxon>
        <taxon>Bacillati</taxon>
        <taxon>Bacillota</taxon>
        <taxon>Bacilli</taxon>
        <taxon>Bacillales</taxon>
        <taxon>Paenibacillaceae</taxon>
        <taxon>Paenibacillus</taxon>
    </lineage>
</organism>
<reference evidence="2 3" key="1">
    <citation type="submission" date="2018-11" db="EMBL/GenBank/DDBJ databases">
        <title>Genome sequencing of Paenibacillus lentus DSM25539(T).</title>
        <authorList>
            <person name="Kook J.-K."/>
            <person name="Park S.-N."/>
            <person name="Lim Y.K."/>
        </authorList>
    </citation>
    <scope>NUCLEOTIDE SEQUENCE [LARGE SCALE GENOMIC DNA]</scope>
    <source>
        <strain evidence="2 3">DSM 25539</strain>
    </source>
</reference>
<dbReference type="Pfam" id="PF04545">
    <property type="entry name" value="Sigma70_r4"/>
    <property type="match status" value="1"/>
</dbReference>
<protein>
    <submittedName>
        <fullName evidence="2">Sigma-70 family RNA polymerase sigma factor</fullName>
    </submittedName>
</protein>
<dbReference type="Proteomes" id="UP000273145">
    <property type="component" value="Chromosome"/>
</dbReference>
<sequence>MEKEEKRQTTIYDYYKSEIYRIGWRIQYQAKKVRKRECPFYDYNFSYPNFASITEDKIWINEIMDSLPPQGKLVIDKLYFQDLTESDVAQQLKISQQAVNKWKQKMLEKLSQTINY</sequence>
<dbReference type="SUPFAM" id="SSF88659">
    <property type="entry name" value="Sigma3 and sigma4 domains of RNA polymerase sigma factors"/>
    <property type="match status" value="1"/>
</dbReference>
<evidence type="ECO:0000313" key="2">
    <source>
        <dbReference type="EMBL" id="AZK45310.1"/>
    </source>
</evidence>
<keyword evidence="3" id="KW-1185">Reference proteome</keyword>
<gene>
    <name evidence="2" type="ORF">EIM92_03080</name>
</gene>
<dbReference type="GO" id="GO:0006352">
    <property type="term" value="P:DNA-templated transcription initiation"/>
    <property type="evidence" value="ECO:0007669"/>
    <property type="project" value="InterPro"/>
</dbReference>
<dbReference type="AlphaFoldDB" id="A0A3Q8S3Q7"/>
<accession>A0A3Q8S3Q7</accession>
<dbReference type="OrthoDB" id="2471618at2"/>